<dbReference type="Pfam" id="PF02578">
    <property type="entry name" value="Cu-oxidase_4"/>
    <property type="match status" value="1"/>
</dbReference>
<evidence type="ECO:0000313" key="9">
    <source>
        <dbReference type="EMBL" id="PIY59111.1"/>
    </source>
</evidence>
<dbReference type="Gene3D" id="3.60.140.10">
    <property type="entry name" value="CNF1/YfiH-like putative cysteine hydrolases"/>
    <property type="match status" value="1"/>
</dbReference>
<dbReference type="InterPro" id="IPR038371">
    <property type="entry name" value="Cu_polyphenol_OxRdtase_sf"/>
</dbReference>
<name>A0A2M7Q6P7_9BACT</name>
<sequence length="128" mass="14083">MNVAGVHGTNIAMTCHSDLGKGALDSDTRIPDTDGLITNAKNSYPADIIVWIGPGIKSCHYDVPQERAELFSKDYKECIIIEGGKIFMDLAGIITLQLIGARVRPEKITTRRDKQEIIEANAFIINLK</sequence>
<dbReference type="GO" id="GO:0046872">
    <property type="term" value="F:metal ion binding"/>
    <property type="evidence" value="ECO:0007669"/>
    <property type="project" value="UniProtKB-KW"/>
</dbReference>
<evidence type="ECO:0000256" key="6">
    <source>
        <dbReference type="ARBA" id="ARBA00047989"/>
    </source>
</evidence>
<keyword evidence="4" id="KW-0479">Metal-binding</keyword>
<reference evidence="10" key="1">
    <citation type="submission" date="2017-09" db="EMBL/GenBank/DDBJ databases">
        <title>Depth-based differentiation of microbial function through sediment-hosted aquifers and enrichment of novel symbionts in the deep terrestrial subsurface.</title>
        <authorList>
            <person name="Probst A.J."/>
            <person name="Ladd B."/>
            <person name="Jarett J.K."/>
            <person name="Geller-Mcgrath D.E."/>
            <person name="Sieber C.M.K."/>
            <person name="Emerson J.B."/>
            <person name="Anantharaman K."/>
            <person name="Thomas B.C."/>
            <person name="Malmstrom R."/>
            <person name="Stieglmeier M."/>
            <person name="Klingl A."/>
            <person name="Woyke T."/>
            <person name="Ryan C.M."/>
            <person name="Banfield J.F."/>
        </authorList>
    </citation>
    <scope>NUCLEOTIDE SEQUENCE [LARGE SCALE GENOMIC DNA]</scope>
</reference>
<protein>
    <submittedName>
        <fullName evidence="9">Uncharacterized protein</fullName>
    </submittedName>
</protein>
<dbReference type="InterPro" id="IPR003730">
    <property type="entry name" value="Cu_polyphenol_OxRdtase"/>
</dbReference>
<evidence type="ECO:0000313" key="10">
    <source>
        <dbReference type="Proteomes" id="UP000228730"/>
    </source>
</evidence>
<gene>
    <name evidence="9" type="ORF">COY97_00625</name>
</gene>
<evidence type="ECO:0000256" key="7">
    <source>
        <dbReference type="ARBA" id="ARBA00048968"/>
    </source>
</evidence>
<comment type="catalytic activity">
    <reaction evidence="6">
        <text>adenosine + H2O + H(+) = inosine + NH4(+)</text>
        <dbReference type="Rhea" id="RHEA:24408"/>
        <dbReference type="ChEBI" id="CHEBI:15377"/>
        <dbReference type="ChEBI" id="CHEBI:15378"/>
        <dbReference type="ChEBI" id="CHEBI:16335"/>
        <dbReference type="ChEBI" id="CHEBI:17596"/>
        <dbReference type="ChEBI" id="CHEBI:28938"/>
        <dbReference type="EC" id="3.5.4.4"/>
    </reaction>
    <physiologicalReaction direction="left-to-right" evidence="6">
        <dbReference type="Rhea" id="RHEA:24409"/>
    </physiologicalReaction>
</comment>
<evidence type="ECO:0000256" key="5">
    <source>
        <dbReference type="ARBA" id="ARBA00022833"/>
    </source>
</evidence>
<dbReference type="InterPro" id="IPR011324">
    <property type="entry name" value="Cytotoxic_necrot_fac-like_cat"/>
</dbReference>
<evidence type="ECO:0000256" key="1">
    <source>
        <dbReference type="ARBA" id="ARBA00000553"/>
    </source>
</evidence>
<comment type="caution">
    <text evidence="9">The sequence shown here is derived from an EMBL/GenBank/DDBJ whole genome shotgun (WGS) entry which is preliminary data.</text>
</comment>
<evidence type="ECO:0000256" key="3">
    <source>
        <dbReference type="ARBA" id="ARBA00022679"/>
    </source>
</evidence>
<evidence type="ECO:0000256" key="4">
    <source>
        <dbReference type="ARBA" id="ARBA00022723"/>
    </source>
</evidence>
<dbReference type="GO" id="GO:0017061">
    <property type="term" value="F:S-methyl-5-thioadenosine phosphorylase activity"/>
    <property type="evidence" value="ECO:0007669"/>
    <property type="project" value="UniProtKB-EC"/>
</dbReference>
<dbReference type="AlphaFoldDB" id="A0A2M7Q6P7"/>
<dbReference type="SUPFAM" id="SSF64438">
    <property type="entry name" value="CNF1/YfiH-like putative cysteine hydrolases"/>
    <property type="match status" value="1"/>
</dbReference>
<comment type="similarity">
    <text evidence="2">Belongs to the purine nucleoside phosphorylase YfiH/LACC1 family.</text>
</comment>
<comment type="catalytic activity">
    <reaction evidence="8">
        <text>S-methyl-5'-thioadenosine + phosphate = 5-(methylsulfanyl)-alpha-D-ribose 1-phosphate + adenine</text>
        <dbReference type="Rhea" id="RHEA:11852"/>
        <dbReference type="ChEBI" id="CHEBI:16708"/>
        <dbReference type="ChEBI" id="CHEBI:17509"/>
        <dbReference type="ChEBI" id="CHEBI:43474"/>
        <dbReference type="ChEBI" id="CHEBI:58533"/>
        <dbReference type="EC" id="2.4.2.28"/>
    </reaction>
    <physiologicalReaction direction="left-to-right" evidence="8">
        <dbReference type="Rhea" id="RHEA:11853"/>
    </physiologicalReaction>
</comment>
<comment type="catalytic activity">
    <reaction evidence="7">
        <text>adenosine + phosphate = alpha-D-ribose 1-phosphate + adenine</text>
        <dbReference type="Rhea" id="RHEA:27642"/>
        <dbReference type="ChEBI" id="CHEBI:16335"/>
        <dbReference type="ChEBI" id="CHEBI:16708"/>
        <dbReference type="ChEBI" id="CHEBI:43474"/>
        <dbReference type="ChEBI" id="CHEBI:57720"/>
        <dbReference type="EC" id="2.4.2.1"/>
    </reaction>
    <physiologicalReaction direction="left-to-right" evidence="7">
        <dbReference type="Rhea" id="RHEA:27643"/>
    </physiologicalReaction>
</comment>
<proteinExistence type="inferred from homology"/>
<evidence type="ECO:0000256" key="8">
    <source>
        <dbReference type="ARBA" id="ARBA00049893"/>
    </source>
</evidence>
<comment type="catalytic activity">
    <reaction evidence="1">
        <text>inosine + phosphate = alpha-D-ribose 1-phosphate + hypoxanthine</text>
        <dbReference type="Rhea" id="RHEA:27646"/>
        <dbReference type="ChEBI" id="CHEBI:17368"/>
        <dbReference type="ChEBI" id="CHEBI:17596"/>
        <dbReference type="ChEBI" id="CHEBI:43474"/>
        <dbReference type="ChEBI" id="CHEBI:57720"/>
        <dbReference type="EC" id="2.4.2.1"/>
    </reaction>
    <physiologicalReaction direction="left-to-right" evidence="1">
        <dbReference type="Rhea" id="RHEA:27647"/>
    </physiologicalReaction>
</comment>
<organism evidence="9 10">
    <name type="scientific">Candidatus Wolfebacteria bacterium CG_4_10_14_0_8_um_filter_39_64</name>
    <dbReference type="NCBI Taxonomy" id="1975063"/>
    <lineage>
        <taxon>Bacteria</taxon>
        <taxon>Candidatus Wolfeibacteriota</taxon>
    </lineage>
</organism>
<dbReference type="Proteomes" id="UP000228730">
    <property type="component" value="Unassembled WGS sequence"/>
</dbReference>
<keyword evidence="5" id="KW-0862">Zinc</keyword>
<dbReference type="EMBL" id="PFKY01000025">
    <property type="protein sequence ID" value="PIY59111.1"/>
    <property type="molecule type" value="Genomic_DNA"/>
</dbReference>
<accession>A0A2M7Q6P7</accession>
<evidence type="ECO:0000256" key="2">
    <source>
        <dbReference type="ARBA" id="ARBA00007353"/>
    </source>
</evidence>
<keyword evidence="3" id="KW-0808">Transferase</keyword>